<accession>A0AA38ZA52</accession>
<reference evidence="2 3" key="1">
    <citation type="journal article" date="2023" name="BMC Biotechnol.">
        <title>Vitis rotundifolia cv Carlos genome sequencing.</title>
        <authorList>
            <person name="Huff M."/>
            <person name="Hulse-Kemp A."/>
            <person name="Scheffler B."/>
            <person name="Youngblood R."/>
            <person name="Simpson S."/>
            <person name="Babiker E."/>
            <person name="Staton M."/>
        </authorList>
    </citation>
    <scope>NUCLEOTIDE SEQUENCE [LARGE SCALE GENOMIC DNA]</scope>
    <source>
        <tissue evidence="2">Leaf</tissue>
    </source>
</reference>
<proteinExistence type="predicted"/>
<evidence type="ECO:0000313" key="3">
    <source>
        <dbReference type="Proteomes" id="UP001168098"/>
    </source>
</evidence>
<dbReference type="Proteomes" id="UP001168098">
    <property type="component" value="Unassembled WGS sequence"/>
</dbReference>
<organism evidence="2 3">
    <name type="scientific">Vitis rotundifolia</name>
    <name type="common">Muscadine grape</name>
    <dbReference type="NCBI Taxonomy" id="103349"/>
    <lineage>
        <taxon>Eukaryota</taxon>
        <taxon>Viridiplantae</taxon>
        <taxon>Streptophyta</taxon>
        <taxon>Embryophyta</taxon>
        <taxon>Tracheophyta</taxon>
        <taxon>Spermatophyta</taxon>
        <taxon>Magnoliopsida</taxon>
        <taxon>eudicotyledons</taxon>
        <taxon>Gunneridae</taxon>
        <taxon>Pentapetalae</taxon>
        <taxon>rosids</taxon>
        <taxon>Vitales</taxon>
        <taxon>Vitaceae</taxon>
        <taxon>Viteae</taxon>
        <taxon>Vitis</taxon>
    </lineage>
</organism>
<gene>
    <name evidence="2" type="ORF">PVL29_017322</name>
</gene>
<keyword evidence="3" id="KW-1185">Reference proteome</keyword>
<comment type="caution">
    <text evidence="2">The sequence shown here is derived from an EMBL/GenBank/DDBJ whole genome shotgun (WGS) entry which is preliminary data.</text>
</comment>
<evidence type="ECO:0000256" key="1">
    <source>
        <dbReference type="SAM" id="MobiDB-lite"/>
    </source>
</evidence>
<dbReference type="EMBL" id="JARBHA010000013">
    <property type="protein sequence ID" value="KAJ9685245.1"/>
    <property type="molecule type" value="Genomic_DNA"/>
</dbReference>
<feature type="compositionally biased region" description="Low complexity" evidence="1">
    <location>
        <begin position="10"/>
        <end position="19"/>
    </location>
</feature>
<feature type="region of interest" description="Disordered" evidence="1">
    <location>
        <begin position="1"/>
        <end position="35"/>
    </location>
</feature>
<sequence>MQSNPPSPVAPSSSLVAAPRKTKGRGSRDDTNADCNSRYAARDFDSLDCDSVDFFHVQPCENGRQRRLVLTSDSMEKESHVFLIDHTWTFRLSDAPKQL</sequence>
<dbReference type="AlphaFoldDB" id="A0AA38ZA52"/>
<evidence type="ECO:0000313" key="2">
    <source>
        <dbReference type="EMBL" id="KAJ9685245.1"/>
    </source>
</evidence>
<protein>
    <submittedName>
        <fullName evidence="2">Uncharacterized protein</fullName>
    </submittedName>
</protein>
<name>A0AA38ZA52_VITRO</name>